<proteinExistence type="predicted"/>
<evidence type="ECO:0000313" key="1">
    <source>
        <dbReference type="EMBL" id="AWI80658.1"/>
    </source>
</evidence>
<dbReference type="EMBL" id="CP022188">
    <property type="protein sequence ID" value="AWI80658.1"/>
    <property type="molecule type" value="Genomic_DNA"/>
</dbReference>
<dbReference type="AlphaFoldDB" id="A0A2U8H4W2"/>
<protein>
    <submittedName>
        <fullName evidence="1">Uncharacterized protein</fullName>
    </submittedName>
</protein>
<name>A0A2U8H4W2_9RHOO</name>
<gene>
    <name evidence="1" type="ORF">CEW87_15555</name>
</gene>
<evidence type="ECO:0000313" key="2">
    <source>
        <dbReference type="Proteomes" id="UP000244902"/>
    </source>
</evidence>
<sequence length="60" mass="6830">MIIAQDSSNTFCGKVASGFESRSIFNEFGTYGDEFISKSIWNDFSTFGNEFKSNYPFSEF</sequence>
<accession>A0A2U8H4W2</accession>
<reference evidence="1 2" key="1">
    <citation type="submission" date="2017-06" db="EMBL/GenBank/DDBJ databases">
        <title>Azoarcus sp. TSNA42 complete genome sequence.</title>
        <authorList>
            <person name="Woo J.-H."/>
            <person name="Kim H.-S."/>
        </authorList>
    </citation>
    <scope>NUCLEOTIDE SEQUENCE [LARGE SCALE GENOMIC DNA]</scope>
    <source>
        <strain evidence="1 2">TSNA42</strain>
    </source>
</reference>
<dbReference type="Proteomes" id="UP000244902">
    <property type="component" value="Chromosome"/>
</dbReference>
<organism evidence="1 2">
    <name type="scientific">Parazoarcus communis</name>
    <dbReference type="NCBI Taxonomy" id="41977"/>
    <lineage>
        <taxon>Bacteria</taxon>
        <taxon>Pseudomonadati</taxon>
        <taxon>Pseudomonadota</taxon>
        <taxon>Betaproteobacteria</taxon>
        <taxon>Rhodocyclales</taxon>
        <taxon>Zoogloeaceae</taxon>
        <taxon>Parazoarcus</taxon>
    </lineage>
</organism>